<feature type="compositionally biased region" description="Basic residues" evidence="1">
    <location>
        <begin position="261"/>
        <end position="270"/>
    </location>
</feature>
<protein>
    <submittedName>
        <fullName evidence="3">Uncharacterized protein</fullName>
    </submittedName>
</protein>
<feature type="compositionally biased region" description="Basic and acidic residues" evidence="1">
    <location>
        <begin position="226"/>
        <end position="250"/>
    </location>
</feature>
<evidence type="ECO:0000313" key="3">
    <source>
        <dbReference type="EMBL" id="CAH0383473.1"/>
    </source>
</evidence>
<proteinExistence type="predicted"/>
<dbReference type="Proteomes" id="UP001152759">
    <property type="component" value="Chromosome 10"/>
</dbReference>
<feature type="signal peptide" evidence="2">
    <location>
        <begin position="1"/>
        <end position="22"/>
    </location>
</feature>
<name>A0A9P0A401_BEMTA</name>
<feature type="compositionally biased region" description="Basic residues" evidence="1">
    <location>
        <begin position="87"/>
        <end position="97"/>
    </location>
</feature>
<gene>
    <name evidence="3" type="ORF">BEMITA_LOCUS2921</name>
</gene>
<evidence type="ECO:0000256" key="1">
    <source>
        <dbReference type="SAM" id="MobiDB-lite"/>
    </source>
</evidence>
<feature type="compositionally biased region" description="Polar residues" evidence="1">
    <location>
        <begin position="478"/>
        <end position="497"/>
    </location>
</feature>
<feature type="compositionally biased region" description="Basic and acidic residues" evidence="1">
    <location>
        <begin position="58"/>
        <end position="73"/>
    </location>
</feature>
<feature type="compositionally biased region" description="Basic and acidic residues" evidence="1">
    <location>
        <begin position="313"/>
        <end position="326"/>
    </location>
</feature>
<evidence type="ECO:0000313" key="4">
    <source>
        <dbReference type="Proteomes" id="UP001152759"/>
    </source>
</evidence>
<dbReference type="AlphaFoldDB" id="A0A9P0A401"/>
<keyword evidence="4" id="KW-1185">Reference proteome</keyword>
<sequence length="497" mass="55778">MIAVKILIVSGLLIMGPELCQQTKPHDSPPPKRPSPDRHHISTEHGPRHPPPQSPANHRIEHLVASSHKDHPSHSGPLSPSPIGGRANHRPPPKKYVQKQPAPDHHNRQKVNIRPTHGGVTTRSDSDSDPENPENKVKKHSEGKLGAVPSDLGHSSSVSSAYSTGLTPSSSMGSTTSTGSEDTSWDFGKRGKPVGKSMRTNRKSKEWWERSRSSSLSSDSSSLDLPTKEDLAAFKEERPSSPKSPDRISDVETSSTEPAKKRPGKSVRTRNSKEYWDKASMSSLSSDSSPFSSFRSEPSSFSDFSSVPSSPRESSEPSSPKKKEELSAEAKCNLKCLNKEGWVDGGEEYENAQLPVKDGYLVEEDGVPTCKCKFNSQFMFFLNGKGVNTKAYKELAEKDPVSAREWLEKLGVKVNLLHTKRQMSRSPPVKRRICRQRSRRNWRRKNPKRNRHYDRRINRNHHRKINRNHHRKMDRNQRTGNRITAPTCVEWSSRSSS</sequence>
<feature type="compositionally biased region" description="Polar residues" evidence="1">
    <location>
        <begin position="153"/>
        <end position="162"/>
    </location>
</feature>
<evidence type="ECO:0000256" key="2">
    <source>
        <dbReference type="SAM" id="SignalP"/>
    </source>
</evidence>
<feature type="compositionally biased region" description="Low complexity" evidence="1">
    <location>
        <begin position="282"/>
        <end position="312"/>
    </location>
</feature>
<feature type="compositionally biased region" description="Basic and acidic residues" evidence="1">
    <location>
        <begin position="133"/>
        <end position="143"/>
    </location>
</feature>
<feature type="compositionally biased region" description="Low complexity" evidence="1">
    <location>
        <begin position="163"/>
        <end position="182"/>
    </location>
</feature>
<keyword evidence="2" id="KW-0732">Signal</keyword>
<dbReference type="EMBL" id="OU963871">
    <property type="protein sequence ID" value="CAH0383473.1"/>
    <property type="molecule type" value="Genomic_DNA"/>
</dbReference>
<feature type="region of interest" description="Disordered" evidence="1">
    <location>
        <begin position="421"/>
        <end position="497"/>
    </location>
</feature>
<reference evidence="3" key="1">
    <citation type="submission" date="2021-12" db="EMBL/GenBank/DDBJ databases">
        <authorList>
            <person name="King R."/>
        </authorList>
    </citation>
    <scope>NUCLEOTIDE SEQUENCE</scope>
</reference>
<feature type="compositionally biased region" description="Low complexity" evidence="1">
    <location>
        <begin position="213"/>
        <end position="224"/>
    </location>
</feature>
<accession>A0A9P0A401</accession>
<organism evidence="3 4">
    <name type="scientific">Bemisia tabaci</name>
    <name type="common">Sweetpotato whitefly</name>
    <name type="synonym">Aleurodes tabaci</name>
    <dbReference type="NCBI Taxonomy" id="7038"/>
    <lineage>
        <taxon>Eukaryota</taxon>
        <taxon>Metazoa</taxon>
        <taxon>Ecdysozoa</taxon>
        <taxon>Arthropoda</taxon>
        <taxon>Hexapoda</taxon>
        <taxon>Insecta</taxon>
        <taxon>Pterygota</taxon>
        <taxon>Neoptera</taxon>
        <taxon>Paraneoptera</taxon>
        <taxon>Hemiptera</taxon>
        <taxon>Sternorrhyncha</taxon>
        <taxon>Aleyrodoidea</taxon>
        <taxon>Aleyrodidae</taxon>
        <taxon>Aleyrodinae</taxon>
        <taxon>Bemisia</taxon>
    </lineage>
</organism>
<feature type="region of interest" description="Disordered" evidence="1">
    <location>
        <begin position="20"/>
        <end position="326"/>
    </location>
</feature>
<feature type="compositionally biased region" description="Basic residues" evidence="1">
    <location>
        <begin position="421"/>
        <end position="473"/>
    </location>
</feature>
<feature type="compositionally biased region" description="Basic and acidic residues" evidence="1">
    <location>
        <begin position="203"/>
        <end position="212"/>
    </location>
</feature>
<feature type="compositionally biased region" description="Low complexity" evidence="1">
    <location>
        <begin position="74"/>
        <end position="85"/>
    </location>
</feature>
<feature type="compositionally biased region" description="Basic and acidic residues" evidence="1">
    <location>
        <begin position="24"/>
        <end position="47"/>
    </location>
</feature>
<feature type="chain" id="PRO_5040428484" evidence="2">
    <location>
        <begin position="23"/>
        <end position="497"/>
    </location>
</feature>